<dbReference type="RefSeq" id="WP_246905318.1">
    <property type="nucleotide sequence ID" value="NZ_JALJRB010000007.1"/>
</dbReference>
<comment type="caution">
    <text evidence="1">The sequence shown here is derived from an EMBL/GenBank/DDBJ whole genome shotgun (WGS) entry which is preliminary data.</text>
</comment>
<dbReference type="AlphaFoldDB" id="A0AA41R199"/>
<dbReference type="SUPFAM" id="SSF54427">
    <property type="entry name" value="NTF2-like"/>
    <property type="match status" value="1"/>
</dbReference>
<accession>A0AA41R199</accession>
<gene>
    <name evidence="1" type="ORF">MRX98_08290</name>
</gene>
<proteinExistence type="predicted"/>
<protein>
    <submittedName>
        <fullName evidence="1">Nuclear transport factor 2 family protein</fullName>
    </submittedName>
</protein>
<dbReference type="Gene3D" id="3.10.450.50">
    <property type="match status" value="1"/>
</dbReference>
<keyword evidence="2" id="KW-1185">Reference proteome</keyword>
<name>A0AA41R199_9BACT</name>
<evidence type="ECO:0000313" key="2">
    <source>
        <dbReference type="Proteomes" id="UP001165427"/>
    </source>
</evidence>
<organism evidence="1 2">
    <name type="scientific">Desulfatitalea alkaliphila</name>
    <dbReference type="NCBI Taxonomy" id="2929485"/>
    <lineage>
        <taxon>Bacteria</taxon>
        <taxon>Pseudomonadati</taxon>
        <taxon>Thermodesulfobacteriota</taxon>
        <taxon>Desulfobacteria</taxon>
        <taxon>Desulfobacterales</taxon>
        <taxon>Desulfosarcinaceae</taxon>
        <taxon>Desulfatitalea</taxon>
    </lineage>
</organism>
<evidence type="ECO:0000313" key="1">
    <source>
        <dbReference type="EMBL" id="MCJ8500569.1"/>
    </source>
</evidence>
<dbReference type="Proteomes" id="UP001165427">
    <property type="component" value="Unassembled WGS sequence"/>
</dbReference>
<reference evidence="1" key="1">
    <citation type="submission" date="2022-04" db="EMBL/GenBank/DDBJ databases">
        <title>Desulfatitalea alkaliphila sp. nov., a novel anaerobic sulfate-reducing bacterium isolated from terrestrial mud volcano, Taman Peninsula, Russia.</title>
        <authorList>
            <person name="Khomyakova M.A."/>
            <person name="Merkel A.Y."/>
            <person name="Slobodkin A.I."/>
        </authorList>
    </citation>
    <scope>NUCLEOTIDE SEQUENCE</scope>
    <source>
        <strain evidence="1">M08but</strain>
    </source>
</reference>
<dbReference type="InterPro" id="IPR032710">
    <property type="entry name" value="NTF2-like_dom_sf"/>
</dbReference>
<dbReference type="EMBL" id="JALJRB010000007">
    <property type="protein sequence ID" value="MCJ8500569.1"/>
    <property type="molecule type" value="Genomic_DNA"/>
</dbReference>
<sequence length="181" mass="20379">MRRSPSSTAEIIMRNYFHAKDENRPHLLNRVFTQDATLQVINNTATISFPSKSHGRDAIADALVRGFGRTYENVYSFYMSRPQTPIAPFSCDWLVGMSEKSNRHVRVGCGRYDWAFEQVAPNLASRLVITIDTMQVLPPDQLPAIMQWLQRLAYPWTSPAAVMETAPGIGALEPVLNLIAK</sequence>